<dbReference type="Proteomes" id="UP000280501">
    <property type="component" value="Unassembled WGS sequence"/>
</dbReference>
<feature type="region of interest" description="Disordered" evidence="1">
    <location>
        <begin position="1"/>
        <end position="27"/>
    </location>
</feature>
<organism evidence="2 3">
    <name type="scientific">Myceligenerans xiligouense</name>
    <dbReference type="NCBI Taxonomy" id="253184"/>
    <lineage>
        <taxon>Bacteria</taxon>
        <taxon>Bacillati</taxon>
        <taxon>Actinomycetota</taxon>
        <taxon>Actinomycetes</taxon>
        <taxon>Micrococcales</taxon>
        <taxon>Promicromonosporaceae</taxon>
        <taxon>Myceligenerans</taxon>
    </lineage>
</organism>
<accession>A0A3N4YJ16</accession>
<evidence type="ECO:0000256" key="1">
    <source>
        <dbReference type="SAM" id="MobiDB-lite"/>
    </source>
</evidence>
<keyword evidence="3" id="KW-1185">Reference proteome</keyword>
<proteinExistence type="predicted"/>
<feature type="compositionally biased region" description="Basic and acidic residues" evidence="1">
    <location>
        <begin position="11"/>
        <end position="21"/>
    </location>
</feature>
<evidence type="ECO:0000313" key="3">
    <source>
        <dbReference type="Proteomes" id="UP000280501"/>
    </source>
</evidence>
<comment type="caution">
    <text evidence="2">The sequence shown here is derived from an EMBL/GenBank/DDBJ whole genome shotgun (WGS) entry which is preliminary data.</text>
</comment>
<name>A0A3N4YJ16_9MICO</name>
<dbReference type="AlphaFoldDB" id="A0A3N4YJ16"/>
<dbReference type="EMBL" id="RKQZ01000001">
    <property type="protein sequence ID" value="RPF21129.1"/>
    <property type="molecule type" value="Genomic_DNA"/>
</dbReference>
<sequence length="65" mass="7177">MTTLSDGGRGGAERTGHDRLGARSGLARHGMVTPGMYADKAVARRVDERLGFRLIHEVETWRRQG</sequence>
<reference evidence="2 3" key="1">
    <citation type="submission" date="2018-11" db="EMBL/GenBank/DDBJ databases">
        <title>Sequencing the genomes of 1000 actinobacteria strains.</title>
        <authorList>
            <person name="Klenk H.-P."/>
        </authorList>
    </citation>
    <scope>NUCLEOTIDE SEQUENCE [LARGE SCALE GENOMIC DNA]</scope>
    <source>
        <strain evidence="2 3">DSM 15700</strain>
    </source>
</reference>
<dbReference type="RefSeq" id="WP_170176911.1">
    <property type="nucleotide sequence ID" value="NZ_RKQZ01000001.1"/>
</dbReference>
<gene>
    <name evidence="2" type="ORF">EDD34_1748</name>
</gene>
<evidence type="ECO:0000313" key="2">
    <source>
        <dbReference type="EMBL" id="RPF21129.1"/>
    </source>
</evidence>
<protein>
    <submittedName>
        <fullName evidence="2">Uncharacterized protein</fullName>
    </submittedName>
</protein>